<evidence type="ECO:0000313" key="1">
    <source>
        <dbReference type="EMBL" id="MDC5738576.1"/>
    </source>
</evidence>
<evidence type="ECO:0000313" key="2">
    <source>
        <dbReference type="Proteomes" id="UP001150001"/>
    </source>
</evidence>
<reference evidence="1" key="1">
    <citation type="submission" date="2022-11" db="EMBL/GenBank/DDBJ databases">
        <title>Role of the vibriolysin VemA secreted by the emergent pathogen Vibrio europaeus in the colonization of Manila clam mucus.</title>
        <authorList>
            <person name="Martinez C."/>
            <person name="Rodriguez S."/>
            <person name="Vences A."/>
            <person name="Barja J.L."/>
            <person name="Toranzo A.E."/>
            <person name="Dubert J."/>
        </authorList>
    </citation>
    <scope>NUCLEOTIDE SEQUENCE</scope>
    <source>
        <strain evidence="1">3454</strain>
    </source>
</reference>
<dbReference type="RefSeq" id="WP_272236677.1">
    <property type="nucleotide sequence ID" value="NZ_JAPFIQ010000013.1"/>
</dbReference>
<protein>
    <submittedName>
        <fullName evidence="1">Uncharacterized protein</fullName>
    </submittedName>
</protein>
<accession>A0ABT5GMU6</accession>
<organism evidence="1 2">
    <name type="scientific">Vibrio europaeus</name>
    <dbReference type="NCBI Taxonomy" id="300876"/>
    <lineage>
        <taxon>Bacteria</taxon>
        <taxon>Pseudomonadati</taxon>
        <taxon>Pseudomonadota</taxon>
        <taxon>Gammaproteobacteria</taxon>
        <taxon>Vibrionales</taxon>
        <taxon>Vibrionaceae</taxon>
        <taxon>Vibrio</taxon>
        <taxon>Vibrio oreintalis group</taxon>
    </lineage>
</organism>
<dbReference type="EMBL" id="JAPFIT010000005">
    <property type="protein sequence ID" value="MDC5738576.1"/>
    <property type="molecule type" value="Genomic_DNA"/>
</dbReference>
<keyword evidence="2" id="KW-1185">Reference proteome</keyword>
<gene>
    <name evidence="1" type="ORF">OPW20_00785</name>
</gene>
<comment type="caution">
    <text evidence="1">The sequence shown here is derived from an EMBL/GenBank/DDBJ whole genome shotgun (WGS) entry which is preliminary data.</text>
</comment>
<name>A0ABT5GMU6_9VIBR</name>
<sequence>MTAISKAKFEKLAKANKVVATGFDSGLASYVTVIGNENGTPIAIGYQSKDSDFEPTNFLLPTPFGTRANY</sequence>
<proteinExistence type="predicted"/>
<dbReference type="Proteomes" id="UP001150001">
    <property type="component" value="Unassembled WGS sequence"/>
</dbReference>